<comment type="caution">
    <text evidence="2">The sequence shown here is derived from an EMBL/GenBank/DDBJ whole genome shotgun (WGS) entry which is preliminary data.</text>
</comment>
<dbReference type="EMBL" id="AAHUDZ010000087">
    <property type="protein sequence ID" value="ECA3795387.1"/>
    <property type="molecule type" value="Genomic_DNA"/>
</dbReference>
<dbReference type="SUPFAM" id="SSF49401">
    <property type="entry name" value="Bacterial adhesins"/>
    <property type="match status" value="1"/>
</dbReference>
<dbReference type="GO" id="GO:0043709">
    <property type="term" value="P:cell adhesion involved in single-species biofilm formation"/>
    <property type="evidence" value="ECO:0007669"/>
    <property type="project" value="TreeGrafter"/>
</dbReference>
<sequence>MMSTVPAFADGEITASNAGGGTIQFTGSVINAPCSIKNQNINVDLGQVSAKKLKAVGATSQAQKIQIDLTDCSFEPTSPNPPTPDHGLLSKVDVEFTGITHTVDAANGIIGNEATTDKAKNVEIQLLRPDQSVYNLTTGPGLKTATQLDGGSNPVIFWAQMISKEGSAAAGNVSANVTYKLHYY</sequence>
<gene>
    <name evidence="2" type="ORF">EKG95_27055</name>
</gene>
<dbReference type="InterPro" id="IPR050263">
    <property type="entry name" value="Bact_Fimbrial_Adh_Pro"/>
</dbReference>
<dbReference type="PANTHER" id="PTHR33420">
    <property type="entry name" value="FIMBRIAL SUBUNIT ELFA-RELATED"/>
    <property type="match status" value="1"/>
</dbReference>
<organism evidence="2">
    <name type="scientific">Salmonella enterica subsp. enterica serovar Aqua</name>
    <dbReference type="NCBI Taxonomy" id="1302615"/>
    <lineage>
        <taxon>Bacteria</taxon>
        <taxon>Pseudomonadati</taxon>
        <taxon>Pseudomonadota</taxon>
        <taxon>Gammaproteobacteria</taxon>
        <taxon>Enterobacterales</taxon>
        <taxon>Enterobacteriaceae</taxon>
        <taxon>Salmonella</taxon>
    </lineage>
</organism>
<evidence type="ECO:0000259" key="1">
    <source>
        <dbReference type="Pfam" id="PF00419"/>
    </source>
</evidence>
<dbReference type="InterPro" id="IPR036937">
    <property type="entry name" value="Adhesion_dom_fimbrial_sf"/>
</dbReference>
<accession>A0A5X6ERY2</accession>
<dbReference type="Gene3D" id="2.60.40.1090">
    <property type="entry name" value="Fimbrial-type adhesion domain"/>
    <property type="match status" value="1"/>
</dbReference>
<dbReference type="InterPro" id="IPR008966">
    <property type="entry name" value="Adhesion_dom_sf"/>
</dbReference>
<name>A0A5X6ERY2_SALET</name>
<protein>
    <submittedName>
        <fullName evidence="2">Long polar fimbrial protein LpfA</fullName>
    </submittedName>
</protein>
<dbReference type="Pfam" id="PF00419">
    <property type="entry name" value="Fimbrial"/>
    <property type="match status" value="1"/>
</dbReference>
<dbReference type="AlphaFoldDB" id="A0A5X6ERY2"/>
<feature type="domain" description="Fimbrial-type adhesion" evidence="1">
    <location>
        <begin position="23"/>
        <end position="183"/>
    </location>
</feature>
<reference evidence="2" key="1">
    <citation type="submission" date="2018-12" db="EMBL/GenBank/DDBJ databases">
        <authorList>
            <person name="Ashton P.M."/>
            <person name="Dallman T."/>
            <person name="Nair S."/>
            <person name="De Pinna E."/>
            <person name="Peters T."/>
            <person name="Grant K."/>
        </authorList>
    </citation>
    <scope>NUCLEOTIDE SEQUENCE</scope>
    <source>
        <strain evidence="2">650060</strain>
    </source>
</reference>
<dbReference type="PANTHER" id="PTHR33420:SF11">
    <property type="entry name" value="FIMBRIAL-LIKE PROTEIN"/>
    <property type="match status" value="1"/>
</dbReference>
<proteinExistence type="predicted"/>
<evidence type="ECO:0000313" key="2">
    <source>
        <dbReference type="EMBL" id="ECA3795387.1"/>
    </source>
</evidence>
<dbReference type="GO" id="GO:0009289">
    <property type="term" value="C:pilus"/>
    <property type="evidence" value="ECO:0007669"/>
    <property type="project" value="InterPro"/>
</dbReference>
<dbReference type="InterPro" id="IPR000259">
    <property type="entry name" value="Adhesion_dom_fimbrial"/>
</dbReference>